<feature type="region of interest" description="Disordered" evidence="1">
    <location>
        <begin position="266"/>
        <end position="306"/>
    </location>
</feature>
<feature type="compositionally biased region" description="Polar residues" evidence="1">
    <location>
        <begin position="127"/>
        <end position="143"/>
    </location>
</feature>
<feature type="compositionally biased region" description="Low complexity" evidence="1">
    <location>
        <begin position="286"/>
        <end position="306"/>
    </location>
</feature>
<evidence type="ECO:0000256" key="2">
    <source>
        <dbReference type="SAM" id="Phobius"/>
    </source>
</evidence>
<feature type="transmembrane region" description="Helical" evidence="2">
    <location>
        <begin position="10"/>
        <end position="28"/>
    </location>
</feature>
<evidence type="ECO:0000313" key="3">
    <source>
        <dbReference type="EMBL" id="RHG18843.1"/>
    </source>
</evidence>
<dbReference type="Proteomes" id="UP000284220">
    <property type="component" value="Unassembled WGS sequence"/>
</dbReference>
<comment type="caution">
    <text evidence="3">The sequence shown here is derived from an EMBL/GenBank/DDBJ whole genome shotgun (WGS) entry which is preliminary data.</text>
</comment>
<organism evidence="3 4">
    <name type="scientific">Blautia obeum</name>
    <dbReference type="NCBI Taxonomy" id="40520"/>
    <lineage>
        <taxon>Bacteria</taxon>
        <taxon>Bacillati</taxon>
        <taxon>Bacillota</taxon>
        <taxon>Clostridia</taxon>
        <taxon>Lachnospirales</taxon>
        <taxon>Lachnospiraceae</taxon>
        <taxon>Blautia</taxon>
    </lineage>
</organism>
<name>A0A414SHQ9_9FIRM</name>
<keyword evidence="2" id="KW-1133">Transmembrane helix</keyword>
<keyword evidence="2" id="KW-0472">Membrane</keyword>
<dbReference type="RefSeq" id="WP_118197632.1">
    <property type="nucleotide sequence ID" value="NZ_JAQDEF010000001.1"/>
</dbReference>
<keyword evidence="2" id="KW-0812">Transmembrane</keyword>
<protein>
    <recommendedName>
        <fullName evidence="5">Pilus assembly protein PilO</fullName>
    </recommendedName>
</protein>
<feature type="compositionally biased region" description="Polar residues" evidence="1">
    <location>
        <begin position="272"/>
        <end position="284"/>
    </location>
</feature>
<evidence type="ECO:0000256" key="1">
    <source>
        <dbReference type="SAM" id="MobiDB-lite"/>
    </source>
</evidence>
<proteinExistence type="predicted"/>
<evidence type="ECO:0008006" key="5">
    <source>
        <dbReference type="Google" id="ProtNLM"/>
    </source>
</evidence>
<dbReference type="AlphaFoldDB" id="A0A414SHQ9"/>
<accession>A0A414SHQ9</accession>
<sequence>MKVSMRDKKILLMFIGILVFFVGWYFGYRPQMEKADQIEDLNGALEEQLQDLLELAENKDFYVSETASIKDKISEYISEFPADVRPEDGIVLANKMENELGFQITNVGVGEKEFVASLDGSSEEDLAQSQDQTMSEQANAQTQEQIDNIEGTDSQAEENLQNASDAAVADQSSDSQVPVLYRTQVTLQFNGTYAGLKKAVLYVADQSGRMTLDNVNASYDTSTGNLTGTIIVNIFSMTGTDRTYTEPDAGSVAYGTANIFGTVEQNAPAEASDQNTDTQNTDAQNADAQSTEAQADTAETEAQPAQ</sequence>
<evidence type="ECO:0000313" key="4">
    <source>
        <dbReference type="Proteomes" id="UP000284220"/>
    </source>
</evidence>
<dbReference type="EMBL" id="QRHZ01000002">
    <property type="protein sequence ID" value="RHG18843.1"/>
    <property type="molecule type" value="Genomic_DNA"/>
</dbReference>
<gene>
    <name evidence="3" type="ORF">DW272_06045</name>
</gene>
<feature type="region of interest" description="Disordered" evidence="1">
    <location>
        <begin position="121"/>
        <end position="143"/>
    </location>
</feature>
<reference evidence="3 4" key="1">
    <citation type="submission" date="2018-08" db="EMBL/GenBank/DDBJ databases">
        <title>A genome reference for cultivated species of the human gut microbiota.</title>
        <authorList>
            <person name="Zou Y."/>
            <person name="Xue W."/>
            <person name="Luo G."/>
        </authorList>
    </citation>
    <scope>NUCLEOTIDE SEQUENCE [LARGE SCALE GENOMIC DNA]</scope>
    <source>
        <strain evidence="3 4">AM22-9LB</strain>
    </source>
</reference>